<dbReference type="SUPFAM" id="SSF82693">
    <property type="entry name" value="Multidrug efflux transporter AcrB pore domain, PN1, PN2, PC1 and PC2 subdomains"/>
    <property type="match status" value="3"/>
</dbReference>
<organism evidence="2 3">
    <name type="scientific">Falsigemmobacter faecalis</name>
    <dbReference type="NCBI Taxonomy" id="2488730"/>
    <lineage>
        <taxon>Bacteria</taxon>
        <taxon>Pseudomonadati</taxon>
        <taxon>Pseudomonadota</taxon>
        <taxon>Alphaproteobacteria</taxon>
        <taxon>Rhodobacterales</taxon>
        <taxon>Paracoccaceae</taxon>
        <taxon>Falsigemmobacter</taxon>
    </lineage>
</organism>
<dbReference type="PANTHER" id="PTHR32063">
    <property type="match status" value="1"/>
</dbReference>
<dbReference type="Gene3D" id="3.30.70.1440">
    <property type="entry name" value="Multidrug efflux transporter AcrB pore domain"/>
    <property type="match status" value="1"/>
</dbReference>
<dbReference type="InterPro" id="IPR001036">
    <property type="entry name" value="Acrflvin-R"/>
</dbReference>
<dbReference type="Gene3D" id="3.30.70.1430">
    <property type="entry name" value="Multidrug efflux transporter AcrB pore domain"/>
    <property type="match status" value="2"/>
</dbReference>
<dbReference type="GO" id="GO:0042910">
    <property type="term" value="F:xenobiotic transmembrane transporter activity"/>
    <property type="evidence" value="ECO:0007669"/>
    <property type="project" value="TreeGrafter"/>
</dbReference>
<feature type="transmembrane region" description="Helical" evidence="1">
    <location>
        <begin position="955"/>
        <end position="974"/>
    </location>
</feature>
<dbReference type="Proteomes" id="UP000282125">
    <property type="component" value="Unassembled WGS sequence"/>
</dbReference>
<dbReference type="EMBL" id="RRAZ01000002">
    <property type="protein sequence ID" value="RRH78119.1"/>
    <property type="molecule type" value="Genomic_DNA"/>
</dbReference>
<dbReference type="GO" id="GO:0005886">
    <property type="term" value="C:plasma membrane"/>
    <property type="evidence" value="ECO:0007669"/>
    <property type="project" value="TreeGrafter"/>
</dbReference>
<keyword evidence="1" id="KW-0812">Transmembrane</keyword>
<feature type="transmembrane region" description="Helical" evidence="1">
    <location>
        <begin position="390"/>
        <end position="412"/>
    </location>
</feature>
<keyword evidence="3" id="KW-1185">Reference proteome</keyword>
<sequence length="1016" mass="110475">MRFNLSDWALKHRSLVWYLLLVSLLAGAFSYTRLGREEDPAFTIRTMVIQAVLPGATTSETAAQVTDRIEKKLQELGSKLHSRSVTQPGLAIVYLDLFDETPEDKVEETWLRVRAMMSDLQAQMPSEFRGFGFEDSFGDVYGSVYALTSDGFTPREMRDYAEEIRSQILSIRQAGKVNLIGARDPAIYIEFSARRLAANGVDKAAVLEELSAQNTIVPAGVIDTGEERILVRNDSHFRSAEEIAGVTLRSGDVWFRLSDVASVREGYVTPPEKLFRFNGQEAIGLAVGMRDGENVQDFGAALDEVMARVAADLPHGLELHRVADQPHVVTEAVSHFIQALVEAVVIVLAVSFVSLGLRAGLVVTLSIPLVLALTFVIMDIWGFTLQRVSLGALIIALGLLVDDAMIAIETMISRLEAGDKIEKAASFAWTSIAFPMLTGTLVTVAGFIPIGLNSSKAGEFTFSLFVVIAVSLMLSWVVAVFFAPLLGAAFLPKTMAHHSAEPSRLRRGFERALDWSMRRPLTVVAVTLLATALSVGGMRFVEQQFFPPSDRTELIVDVALPASASVDATDRALKVLERELATREEVRFWSTHVGETAPRFILSYDVQAPGRNLGQIVIQTEDLDARDRLRSHLDGFVRAALPGTDVLIKLLEIGPPVGKPVQYRVSGPDADLLHEKAMDLAALLNSDPRLTNISLDWGVPARMVELKIDHSRLRRLGLTQKDISSALQVLFAGAEVTALRDDTYLVPVIARGDDSDRRSLSSLAALQIATPSGDAIPLLSFATLEWSSEQPLMMTRDRALTITVKASIADKTQPATIAKDFAKRITEMREALPQGYHLALGGSEESSAESKAPIIAVVPIMLLILLTLVMLQMQSFRLTFIVMMAAPPGLIGVVAALLLSGKPLGFVAILGVLALMGILIRNSVILVHEISVQREAGVAPWEAVRHASQSRARPILLTAAAASFALIPIARQVFWGPMAYGMMGGIIIGTLVTLLFIPALYCLVMRVRPGDSGAAA</sequence>
<protein>
    <submittedName>
        <fullName evidence="2">Efflux RND transporter permease subunit</fullName>
    </submittedName>
</protein>
<dbReference type="SUPFAM" id="SSF82714">
    <property type="entry name" value="Multidrug efflux transporter AcrB TolC docking domain, DN and DC subdomains"/>
    <property type="match status" value="2"/>
</dbReference>
<feature type="transmembrane region" description="Helical" evidence="1">
    <location>
        <begin position="424"/>
        <end position="450"/>
    </location>
</feature>
<feature type="transmembrane region" description="Helical" evidence="1">
    <location>
        <begin position="362"/>
        <end position="384"/>
    </location>
</feature>
<keyword evidence="1" id="KW-0472">Membrane</keyword>
<dbReference type="Pfam" id="PF00873">
    <property type="entry name" value="ACR_tran"/>
    <property type="match status" value="1"/>
</dbReference>
<dbReference type="Gene3D" id="3.30.70.1320">
    <property type="entry name" value="Multidrug efflux transporter AcrB pore domain like"/>
    <property type="match status" value="1"/>
</dbReference>
<dbReference type="AlphaFoldDB" id="A0A3P3DVC0"/>
<dbReference type="Gene3D" id="1.20.1640.10">
    <property type="entry name" value="Multidrug efflux transporter AcrB transmembrane domain"/>
    <property type="match status" value="2"/>
</dbReference>
<evidence type="ECO:0000256" key="1">
    <source>
        <dbReference type="SAM" id="Phobius"/>
    </source>
</evidence>
<feature type="transmembrane region" description="Helical" evidence="1">
    <location>
        <begin position="904"/>
        <end position="924"/>
    </location>
</feature>
<reference evidence="2 3" key="1">
    <citation type="submission" date="2018-11" db="EMBL/GenBank/DDBJ databases">
        <title>Gemmobacter sp. nov., YIM 102744-1 draft genome.</title>
        <authorList>
            <person name="Li G."/>
            <person name="Jiang Y."/>
        </authorList>
    </citation>
    <scope>NUCLEOTIDE SEQUENCE [LARGE SCALE GENOMIC DNA]</scope>
    <source>
        <strain evidence="2 3">YIM 102744-1</strain>
    </source>
</reference>
<dbReference type="SUPFAM" id="SSF82866">
    <property type="entry name" value="Multidrug efflux transporter AcrB transmembrane domain"/>
    <property type="match status" value="2"/>
</dbReference>
<comment type="caution">
    <text evidence="2">The sequence shown here is derived from an EMBL/GenBank/DDBJ whole genome shotgun (WGS) entry which is preliminary data.</text>
</comment>
<feature type="transmembrane region" description="Helical" evidence="1">
    <location>
        <begin position="852"/>
        <end position="871"/>
    </location>
</feature>
<dbReference type="OrthoDB" id="9798415at2"/>
<dbReference type="PANTHER" id="PTHR32063:SF64">
    <property type="entry name" value="ACRB_ACRD_ACRF FAMILY PROTEIN"/>
    <property type="match status" value="1"/>
</dbReference>
<gene>
    <name evidence="2" type="ORF">EG244_01340</name>
</gene>
<name>A0A3P3DVC0_9RHOB</name>
<feature type="transmembrane region" description="Helical" evidence="1">
    <location>
        <begin position="336"/>
        <end position="355"/>
    </location>
</feature>
<proteinExistence type="predicted"/>
<dbReference type="RefSeq" id="WP_124963209.1">
    <property type="nucleotide sequence ID" value="NZ_RRAZ01000002.1"/>
</dbReference>
<dbReference type="PRINTS" id="PR00702">
    <property type="entry name" value="ACRIFLAVINRP"/>
</dbReference>
<evidence type="ECO:0000313" key="2">
    <source>
        <dbReference type="EMBL" id="RRH78119.1"/>
    </source>
</evidence>
<feature type="transmembrane region" description="Helical" evidence="1">
    <location>
        <begin position="462"/>
        <end position="491"/>
    </location>
</feature>
<accession>A0A3P3DVC0</accession>
<evidence type="ECO:0000313" key="3">
    <source>
        <dbReference type="Proteomes" id="UP000282125"/>
    </source>
</evidence>
<dbReference type="Gene3D" id="3.30.2090.10">
    <property type="entry name" value="Multidrug efflux transporter AcrB TolC docking domain, DN and DC subdomains"/>
    <property type="match status" value="2"/>
</dbReference>
<keyword evidence="1" id="KW-1133">Transmembrane helix</keyword>
<feature type="transmembrane region" description="Helical" evidence="1">
    <location>
        <begin position="980"/>
        <end position="1004"/>
    </location>
</feature>
<feature type="transmembrane region" description="Helical" evidence="1">
    <location>
        <begin position="878"/>
        <end position="898"/>
    </location>
</feature>
<dbReference type="InterPro" id="IPR027463">
    <property type="entry name" value="AcrB_DN_DC_subdom"/>
</dbReference>